<feature type="region of interest" description="Disordered" evidence="1">
    <location>
        <begin position="968"/>
        <end position="988"/>
    </location>
</feature>
<evidence type="ECO:0000256" key="1">
    <source>
        <dbReference type="SAM" id="MobiDB-lite"/>
    </source>
</evidence>
<dbReference type="Pfam" id="PF18758">
    <property type="entry name" value="KDZ"/>
    <property type="match status" value="1"/>
</dbReference>
<dbReference type="PANTHER" id="PTHR33104:SF2">
    <property type="entry name" value="CXC3 LIKE CYSTEINE CLUSTER DOMAIN-CONTAINING PROTEIN"/>
    <property type="match status" value="1"/>
</dbReference>
<feature type="compositionally biased region" description="Basic residues" evidence="1">
    <location>
        <begin position="63"/>
        <end position="73"/>
    </location>
</feature>
<dbReference type="PANTHER" id="PTHR33104">
    <property type="entry name" value="SI:DKEY-29D5.2"/>
    <property type="match status" value="1"/>
</dbReference>
<reference evidence="2" key="1">
    <citation type="submission" date="2020-04" db="EMBL/GenBank/DDBJ databases">
        <authorList>
            <person name="Alioto T."/>
            <person name="Alioto T."/>
            <person name="Gomez Garrido J."/>
        </authorList>
    </citation>
    <scope>NUCLEOTIDE SEQUENCE</scope>
    <source>
        <strain evidence="2">A484AB</strain>
    </source>
</reference>
<proteinExistence type="predicted"/>
<dbReference type="EMBL" id="CACRXK020000314">
    <property type="protein sequence ID" value="CAB3980689.1"/>
    <property type="molecule type" value="Genomic_DNA"/>
</dbReference>
<name>A0A6S7FWJ8_PARCT</name>
<keyword evidence="3" id="KW-1185">Reference proteome</keyword>
<dbReference type="OrthoDB" id="5988312at2759"/>
<protein>
    <submittedName>
        <fullName evidence="2">Uncharacterized protein</fullName>
    </submittedName>
</protein>
<accession>A0A6S7FWJ8</accession>
<organism evidence="2 3">
    <name type="scientific">Paramuricea clavata</name>
    <name type="common">Red gorgonian</name>
    <name type="synonym">Violescent sea-whip</name>
    <dbReference type="NCBI Taxonomy" id="317549"/>
    <lineage>
        <taxon>Eukaryota</taxon>
        <taxon>Metazoa</taxon>
        <taxon>Cnidaria</taxon>
        <taxon>Anthozoa</taxon>
        <taxon>Octocorallia</taxon>
        <taxon>Malacalcyonacea</taxon>
        <taxon>Plexauridae</taxon>
        <taxon>Paramuricea</taxon>
    </lineage>
</organism>
<evidence type="ECO:0000313" key="3">
    <source>
        <dbReference type="Proteomes" id="UP001152795"/>
    </source>
</evidence>
<sequence>MADAPKSGDGRTVRFKTREMAEDRIAAKIEKILKDGKDFRKPRTRKKKEGVVRFLDNCGRPIPGRRRRQSGQRRRLETRKGNPLETCHDIPAMDGDNFETNPDEAESLQNIDQSPTDDDLSILIEECEKLLEVEKINKQQNKCNWKKRMENLSTNWESCRQNIFDTVLSSAAANIDTCSRCLVNKCVIYCQECPDPKSLCSACDEEVHHKYPLHDRNGIYNGYYKALPPKLSVTCDGQHKTINRPFPPHIEQCPSCKSVGTMVPVATESQCIVITIKGRFDLDKVDFNCSACQCLWSPWSLESVIRFGFWPGSPSNIIHIFDANLLKQWDLMQKRMPGVSERSFLKSLEDYSLEKGREGTINPTTFGSSFREWKYCKYELDQLMEKNFMECPCCNENQHSAHVDANMKLYRFKSAGKEHSESYYKECFIASKTKVDAHIQDVYKNPTQEEIESSSNNICGASTWRAAANNLKRKKGLDETGLEMVACRHAVAQHAVNMYCGEMYGYAHYLQTISLSPKNVLYFWYDVICKYWPWLTTHDPRASQSMKPALSVMHAKAHSWSCQVLWGGRWQEGACGTTGEEVELVNSHFSRLGTTTKHMLPERREELLTEHAISWNKRKIVGLPTSLLKCYAKAKYKWTKARQEMVECSGGMTIHEINNKIANWVGDVIDVAKEQELCNKPVPMSPPEKFFLGTSLGQSSMSVDVKSTCDAVALLYPRTFKSISKKTDNGSLDDLLRLCSPANAITAQTSGEDQLKAKCLSDLRRRMMFKHFSIAQLAYNMGKCADSSKQRQRLRGKISKEKADLTTSASLYNNISGRDDVTMDDVANGIFRWNDEFDSTSYSEDLPIRTKRIVAEKWMENKRFEEEQCLLKTEMSNFLMFYKTLLLSLRRRRNELHHLLTADELLTEKNVPGRYSTLSAAPTVIHGNIALIRQGEDFAMSQLARGINAFSSTLDCNVEEFQELLQLDDSESESDQNASGDESDSDVDDDLGCHEPLCILPQDDSDLGSVNGELVCEGVICWKLPASVSQSTLGNDGSNACSIIATLLGYRFMEGNLEIPNDVTVPLPFTWINTICECIHTGNMLYNIYRDALPNRYLSIEEAIEMLSGVITAQVDLLLPVRYMDEHKPSTVEEQLKQLMNIDKGVAHLIMHERTSAFLIQDGKIVYVDSHLHLPSGAVLVSGSKETLHSLCSCVWNLEAFGETEFGNLALTSYPNA</sequence>
<dbReference type="Pfam" id="PF18804">
    <property type="entry name" value="CxC3"/>
    <property type="match status" value="1"/>
</dbReference>
<dbReference type="Proteomes" id="UP001152795">
    <property type="component" value="Unassembled WGS sequence"/>
</dbReference>
<evidence type="ECO:0000313" key="2">
    <source>
        <dbReference type="EMBL" id="CAB3980689.1"/>
    </source>
</evidence>
<gene>
    <name evidence="2" type="ORF">PACLA_8A040944</name>
</gene>
<dbReference type="InterPro" id="IPR040564">
    <property type="entry name" value="CxC3-like"/>
</dbReference>
<comment type="caution">
    <text evidence="2">The sequence shown here is derived from an EMBL/GenBank/DDBJ whole genome shotgun (WGS) entry which is preliminary data.</text>
</comment>
<feature type="region of interest" description="Disordered" evidence="1">
    <location>
        <begin position="58"/>
        <end position="80"/>
    </location>
</feature>
<dbReference type="AlphaFoldDB" id="A0A6S7FWJ8"/>
<dbReference type="InterPro" id="IPR040521">
    <property type="entry name" value="KDZ"/>
</dbReference>